<dbReference type="PANTHER" id="PTHR37807:SF3">
    <property type="entry name" value="OS07G0160300 PROTEIN"/>
    <property type="match status" value="1"/>
</dbReference>
<dbReference type="AlphaFoldDB" id="A0A6B0YUQ0"/>
<sequence>MAEGRNVLPLVLIVCGAPGTGKTTLARKLAPALGLPLIARDDLKESLFETLGWSTVEWSERLGAATYELVYLLIERLLEARCSLIVETPFDPDWANPRFQSLQARHPFQPAQVILSARPDLLRQRNARRVDNGERHPGHVDRLRMGQYDTVELERRNRSLDLDGPVFQFDTSSFAAFDFDRLLRQLCTLRGN</sequence>
<dbReference type="Pfam" id="PF13671">
    <property type="entry name" value="AAA_33"/>
    <property type="match status" value="1"/>
</dbReference>
<dbReference type="SUPFAM" id="SSF52540">
    <property type="entry name" value="P-loop containing nucleoside triphosphate hydrolases"/>
    <property type="match status" value="1"/>
</dbReference>
<gene>
    <name evidence="1" type="ORF">F4Y42_15450</name>
</gene>
<comment type="caution">
    <text evidence="1">The sequence shown here is derived from an EMBL/GenBank/DDBJ whole genome shotgun (WGS) entry which is preliminary data.</text>
</comment>
<dbReference type="PANTHER" id="PTHR37807">
    <property type="entry name" value="OS07G0160300 PROTEIN"/>
    <property type="match status" value="1"/>
</dbReference>
<dbReference type="EMBL" id="VXRG01000128">
    <property type="protein sequence ID" value="MXY94834.1"/>
    <property type="molecule type" value="Genomic_DNA"/>
</dbReference>
<reference evidence="1" key="1">
    <citation type="submission" date="2019-09" db="EMBL/GenBank/DDBJ databases">
        <title>Characterisation of the sponge microbiome using genome-centric metagenomics.</title>
        <authorList>
            <person name="Engelberts J.P."/>
            <person name="Robbins S.J."/>
            <person name="De Goeij J.M."/>
            <person name="Aranda M."/>
            <person name="Bell S.C."/>
            <person name="Webster N.S."/>
        </authorList>
    </citation>
    <scope>NUCLEOTIDE SEQUENCE</scope>
    <source>
        <strain evidence="1">SB0664_bin_27</strain>
    </source>
</reference>
<name>A0A6B0YUQ0_9CHLR</name>
<proteinExistence type="predicted"/>
<keyword evidence="1" id="KW-0547">Nucleotide-binding</keyword>
<organism evidence="1">
    <name type="scientific">Caldilineaceae bacterium SB0664_bin_27</name>
    <dbReference type="NCBI Taxonomy" id="2605260"/>
    <lineage>
        <taxon>Bacteria</taxon>
        <taxon>Bacillati</taxon>
        <taxon>Chloroflexota</taxon>
        <taxon>Caldilineae</taxon>
        <taxon>Caldilineales</taxon>
        <taxon>Caldilineaceae</taxon>
    </lineage>
</organism>
<dbReference type="Gene3D" id="3.40.50.300">
    <property type="entry name" value="P-loop containing nucleotide triphosphate hydrolases"/>
    <property type="match status" value="1"/>
</dbReference>
<dbReference type="InterPro" id="IPR027417">
    <property type="entry name" value="P-loop_NTPase"/>
</dbReference>
<keyword evidence="1" id="KW-0067">ATP-binding</keyword>
<protein>
    <submittedName>
        <fullName evidence="1">ATP-binding protein</fullName>
    </submittedName>
</protein>
<evidence type="ECO:0000313" key="1">
    <source>
        <dbReference type="EMBL" id="MXY94834.1"/>
    </source>
</evidence>
<dbReference type="GO" id="GO:0005524">
    <property type="term" value="F:ATP binding"/>
    <property type="evidence" value="ECO:0007669"/>
    <property type="project" value="UniProtKB-KW"/>
</dbReference>
<accession>A0A6B0YUQ0</accession>